<feature type="region of interest" description="Disordered" evidence="1">
    <location>
        <begin position="383"/>
        <end position="415"/>
    </location>
</feature>
<dbReference type="AlphaFoldDB" id="L8HGE7"/>
<feature type="transmembrane region" description="Helical" evidence="2">
    <location>
        <begin position="316"/>
        <end position="341"/>
    </location>
</feature>
<feature type="transmembrane region" description="Helical" evidence="2">
    <location>
        <begin position="348"/>
        <end position="364"/>
    </location>
</feature>
<dbReference type="RefSeq" id="XP_004353044.1">
    <property type="nucleotide sequence ID" value="XM_004352992.1"/>
</dbReference>
<accession>L8HGE7</accession>
<feature type="compositionally biased region" description="Polar residues" evidence="1">
    <location>
        <begin position="383"/>
        <end position="396"/>
    </location>
</feature>
<keyword evidence="2" id="KW-0812">Transmembrane</keyword>
<proteinExistence type="predicted"/>
<keyword evidence="2" id="KW-1133">Transmembrane helix</keyword>
<feature type="compositionally biased region" description="Gly residues" evidence="1">
    <location>
        <begin position="257"/>
        <end position="282"/>
    </location>
</feature>
<protein>
    <submittedName>
        <fullName evidence="3">Uncharacterized protein</fullName>
    </submittedName>
</protein>
<name>L8HGE7_ACACF</name>
<feature type="region of interest" description="Disordered" evidence="1">
    <location>
        <begin position="255"/>
        <end position="282"/>
    </location>
</feature>
<dbReference type="VEuPathDB" id="AmoebaDB:ACA1_071380"/>
<evidence type="ECO:0000256" key="2">
    <source>
        <dbReference type="SAM" id="Phobius"/>
    </source>
</evidence>
<sequence length="442" mass="47233">MEQSDAPQENVYYARLGVVVKKGQAYCVFCPKRMNKAFDNTQGGGSHAHLSKTHKEHFKAPLAENDVELAMQGVVWGERSGWRCVPCGVQLSRQELLSHLAAAPHTTEVKRWDINMDYNISCKKRKSQDVLPPELVDWLDGVLTPDRDDGGPTREEQIELSNEDCYLAEMEEEEEADVWLPRGANVPAAFGHNAAVAAAPSQPLQPRPVFAPAQEEATNASSAAYSTWNWILMLLHLRHRVDTLEARFDRLERAGPAGRGGASGGGSGGGNPGSSGGGGGLDPGRYGGGGFGGFGGGLDQDKDAGGGQGVQQGGDYVFMSFTLCCGAVNYTLMLVPALLAWLHDPKKMAALLFVVAVAVLAATWRNPAQAALVLQSPATSTNQSLATAGNRESSPAATVEELSRPTKDPVLAECKRDPQAGSAWDRLGRSDSSKYRLYAPCA</sequence>
<keyword evidence="2" id="KW-0472">Membrane</keyword>
<dbReference type="GeneID" id="14924497"/>
<evidence type="ECO:0000256" key="1">
    <source>
        <dbReference type="SAM" id="MobiDB-lite"/>
    </source>
</evidence>
<organism evidence="3 4">
    <name type="scientific">Acanthamoeba castellanii (strain ATCC 30010 / Neff)</name>
    <dbReference type="NCBI Taxonomy" id="1257118"/>
    <lineage>
        <taxon>Eukaryota</taxon>
        <taxon>Amoebozoa</taxon>
        <taxon>Discosea</taxon>
        <taxon>Longamoebia</taxon>
        <taxon>Centramoebida</taxon>
        <taxon>Acanthamoebidae</taxon>
        <taxon>Acanthamoeba</taxon>
    </lineage>
</organism>
<evidence type="ECO:0000313" key="3">
    <source>
        <dbReference type="EMBL" id="ELR23516.1"/>
    </source>
</evidence>
<keyword evidence="4" id="KW-1185">Reference proteome</keyword>
<gene>
    <name evidence="3" type="ORF">ACA1_071380</name>
</gene>
<evidence type="ECO:0000313" key="4">
    <source>
        <dbReference type="Proteomes" id="UP000011083"/>
    </source>
</evidence>
<dbReference type="KEGG" id="acan:ACA1_071380"/>
<dbReference type="Proteomes" id="UP000011083">
    <property type="component" value="Unassembled WGS sequence"/>
</dbReference>
<reference evidence="3 4" key="1">
    <citation type="journal article" date="2013" name="Genome Biol.">
        <title>Genome of Acanthamoeba castellanii highlights extensive lateral gene transfer and early evolution of tyrosine kinase signaling.</title>
        <authorList>
            <person name="Clarke M."/>
            <person name="Lohan A.J."/>
            <person name="Liu B."/>
            <person name="Lagkouvardos I."/>
            <person name="Roy S."/>
            <person name="Zafar N."/>
            <person name="Bertelli C."/>
            <person name="Schilde C."/>
            <person name="Kianianmomeni A."/>
            <person name="Burglin T.R."/>
            <person name="Frech C."/>
            <person name="Turcotte B."/>
            <person name="Kopec K.O."/>
            <person name="Synnott J.M."/>
            <person name="Choo C."/>
            <person name="Paponov I."/>
            <person name="Finkler A."/>
            <person name="Soon Heng Tan C."/>
            <person name="Hutchins A.P."/>
            <person name="Weinmeier T."/>
            <person name="Rattei T."/>
            <person name="Chu J.S."/>
            <person name="Gimenez G."/>
            <person name="Irimia M."/>
            <person name="Rigden D.J."/>
            <person name="Fitzpatrick D.A."/>
            <person name="Lorenzo-Morales J."/>
            <person name="Bateman A."/>
            <person name="Chiu C.H."/>
            <person name="Tang P."/>
            <person name="Hegemann P."/>
            <person name="Fromm H."/>
            <person name="Raoult D."/>
            <person name="Greub G."/>
            <person name="Miranda-Saavedra D."/>
            <person name="Chen N."/>
            <person name="Nash P."/>
            <person name="Ginger M.L."/>
            <person name="Horn M."/>
            <person name="Schaap P."/>
            <person name="Caler L."/>
            <person name="Loftus B."/>
        </authorList>
    </citation>
    <scope>NUCLEOTIDE SEQUENCE [LARGE SCALE GENOMIC DNA]</scope>
    <source>
        <strain evidence="3 4">Neff</strain>
    </source>
</reference>
<dbReference type="EMBL" id="KB007857">
    <property type="protein sequence ID" value="ELR23516.1"/>
    <property type="molecule type" value="Genomic_DNA"/>
</dbReference>